<gene>
    <name evidence="2" type="ORF">PISMIDRAFT_96632</name>
</gene>
<evidence type="ECO:0000313" key="3">
    <source>
        <dbReference type="Proteomes" id="UP000054018"/>
    </source>
</evidence>
<dbReference type="EMBL" id="KN833707">
    <property type="protein sequence ID" value="KIK25612.1"/>
    <property type="molecule type" value="Genomic_DNA"/>
</dbReference>
<feature type="domain" description="DUF6532" evidence="1">
    <location>
        <begin position="44"/>
        <end position="238"/>
    </location>
</feature>
<dbReference type="AlphaFoldDB" id="A0A0C9ZTM9"/>
<dbReference type="InterPro" id="IPR045341">
    <property type="entry name" value="DUF6532"/>
</dbReference>
<protein>
    <recommendedName>
        <fullName evidence="1">DUF6532 domain-containing protein</fullName>
    </recommendedName>
</protein>
<dbReference type="Proteomes" id="UP000054018">
    <property type="component" value="Unassembled WGS sequence"/>
</dbReference>
<dbReference type="HOGENOM" id="CLU_038181_0_1_1"/>
<proteinExistence type="predicted"/>
<name>A0A0C9ZTM9_9AGAM</name>
<reference evidence="2 3" key="1">
    <citation type="submission" date="2014-04" db="EMBL/GenBank/DDBJ databases">
        <authorList>
            <consortium name="DOE Joint Genome Institute"/>
            <person name="Kuo A."/>
            <person name="Kohler A."/>
            <person name="Costa M.D."/>
            <person name="Nagy L.G."/>
            <person name="Floudas D."/>
            <person name="Copeland A."/>
            <person name="Barry K.W."/>
            <person name="Cichocki N."/>
            <person name="Veneault-Fourrey C."/>
            <person name="LaButti K."/>
            <person name="Lindquist E.A."/>
            <person name="Lipzen A."/>
            <person name="Lundell T."/>
            <person name="Morin E."/>
            <person name="Murat C."/>
            <person name="Sun H."/>
            <person name="Tunlid A."/>
            <person name="Henrissat B."/>
            <person name="Grigoriev I.V."/>
            <person name="Hibbett D.S."/>
            <person name="Martin F."/>
            <person name="Nordberg H.P."/>
            <person name="Cantor M.N."/>
            <person name="Hua S.X."/>
        </authorList>
    </citation>
    <scope>NUCLEOTIDE SEQUENCE [LARGE SCALE GENOMIC DNA]</scope>
    <source>
        <strain evidence="2 3">441</strain>
    </source>
</reference>
<dbReference type="OrthoDB" id="3148220at2759"/>
<dbReference type="Pfam" id="PF20149">
    <property type="entry name" value="DUF6532"/>
    <property type="match status" value="1"/>
</dbReference>
<sequence length="268" mass="29861">MPLKSEAAVNQNSSPSVKVINNANKGRPKAADYDLDVRAVLETAIEIYCAILLMENPFPTSVQEVDWAKNAWSLAGHHHNIKLSHDGGILKLIVARSTHLRGQFKSKARPIVTTTFGFEMSADTGVQTRNHLLVSELKQDSAFIFRARGSSLDEHTGLYTNPVIQQVINEVLFKNKSDDGIKWAKYYNPFPRVAFALTLTAIECAIDEWASGSREMISFKEDEYSGVFNSHLASLDEFSKAAGKLDLLFGVRAVRTCKRETQTNEKEV</sequence>
<dbReference type="STRING" id="765257.A0A0C9ZTM9"/>
<organism evidence="2 3">
    <name type="scientific">Pisolithus microcarpus 441</name>
    <dbReference type="NCBI Taxonomy" id="765257"/>
    <lineage>
        <taxon>Eukaryota</taxon>
        <taxon>Fungi</taxon>
        <taxon>Dikarya</taxon>
        <taxon>Basidiomycota</taxon>
        <taxon>Agaricomycotina</taxon>
        <taxon>Agaricomycetes</taxon>
        <taxon>Agaricomycetidae</taxon>
        <taxon>Boletales</taxon>
        <taxon>Sclerodermatineae</taxon>
        <taxon>Pisolithaceae</taxon>
        <taxon>Pisolithus</taxon>
    </lineage>
</organism>
<evidence type="ECO:0000259" key="1">
    <source>
        <dbReference type="Pfam" id="PF20149"/>
    </source>
</evidence>
<keyword evidence="3" id="KW-1185">Reference proteome</keyword>
<accession>A0A0C9ZTM9</accession>
<reference evidence="3" key="2">
    <citation type="submission" date="2015-01" db="EMBL/GenBank/DDBJ databases">
        <title>Evolutionary Origins and Diversification of the Mycorrhizal Mutualists.</title>
        <authorList>
            <consortium name="DOE Joint Genome Institute"/>
            <consortium name="Mycorrhizal Genomics Consortium"/>
            <person name="Kohler A."/>
            <person name="Kuo A."/>
            <person name="Nagy L.G."/>
            <person name="Floudas D."/>
            <person name="Copeland A."/>
            <person name="Barry K.W."/>
            <person name="Cichocki N."/>
            <person name="Veneault-Fourrey C."/>
            <person name="LaButti K."/>
            <person name="Lindquist E.A."/>
            <person name="Lipzen A."/>
            <person name="Lundell T."/>
            <person name="Morin E."/>
            <person name="Murat C."/>
            <person name="Riley R."/>
            <person name="Ohm R."/>
            <person name="Sun H."/>
            <person name="Tunlid A."/>
            <person name="Henrissat B."/>
            <person name="Grigoriev I.V."/>
            <person name="Hibbett D.S."/>
            <person name="Martin F."/>
        </authorList>
    </citation>
    <scope>NUCLEOTIDE SEQUENCE [LARGE SCALE GENOMIC DNA]</scope>
    <source>
        <strain evidence="3">441</strain>
    </source>
</reference>
<evidence type="ECO:0000313" key="2">
    <source>
        <dbReference type="EMBL" id="KIK25612.1"/>
    </source>
</evidence>